<reference evidence="6 8" key="2">
    <citation type="submission" date="2018-07" db="EMBL/GenBank/DDBJ databases">
        <title>The Genome Sequence of Enterococcus sp. DIV0659b.</title>
        <authorList>
            <consortium name="The Broad Institute Genomics Platform"/>
            <consortium name="The Broad Institute Genomic Center for Infectious Diseases"/>
            <person name="Earl A."/>
            <person name="Manson A."/>
            <person name="Schwartman J."/>
            <person name="Gilmore M."/>
            <person name="Abouelleil A."/>
            <person name="Cao P."/>
            <person name="Chapman S."/>
            <person name="Cusick C."/>
            <person name="Shea T."/>
            <person name="Young S."/>
            <person name="Neafsey D."/>
            <person name="Nusbaum C."/>
            <person name="Birren B."/>
        </authorList>
    </citation>
    <scope>NUCLEOTIDE SEQUENCE [LARGE SCALE GENOMIC DNA]</scope>
    <source>
        <strain evidence="6 8">4G2_DIV0659</strain>
    </source>
</reference>
<dbReference type="AlphaFoldDB" id="A0A242C5J2"/>
<dbReference type="RefSeq" id="WP_086331564.1">
    <property type="nucleotide sequence ID" value="NZ_NGLE02000001.1"/>
</dbReference>
<dbReference type="GO" id="GO:0006508">
    <property type="term" value="P:proteolysis"/>
    <property type="evidence" value="ECO:0007669"/>
    <property type="project" value="UniProtKB-KW"/>
</dbReference>
<evidence type="ECO:0000313" key="8">
    <source>
        <dbReference type="Proteomes" id="UP000195139"/>
    </source>
</evidence>
<proteinExistence type="inferred from homology"/>
<evidence type="ECO:0000313" key="6">
    <source>
        <dbReference type="EMBL" id="MEI5992885.1"/>
    </source>
</evidence>
<dbReference type="Proteomes" id="UP000195139">
    <property type="component" value="Unassembled WGS sequence"/>
</dbReference>
<name>A0A242C5J2_9ENTE</name>
<dbReference type="InterPro" id="IPR038765">
    <property type="entry name" value="Papain-like_cys_pep_sf"/>
</dbReference>
<gene>
    <name evidence="6" type="ORF">A5880_000424</name>
    <name evidence="7" type="ORF">A5880_002700</name>
</gene>
<evidence type="ECO:0000256" key="4">
    <source>
        <dbReference type="ARBA" id="ARBA00022807"/>
    </source>
</evidence>
<dbReference type="Pfam" id="PF05382">
    <property type="entry name" value="Amidase_5"/>
    <property type="match status" value="1"/>
</dbReference>
<accession>A0A242C5J2</accession>
<sequence>MAMSESVITWFSQRKGKVTYSMNARNGPSSYDCSSALFYALIAAGYLPTQTAIGNTDSLYRLEGTLLLPISRAQVQRGDIFVAGYKNGSAGAGGHTGVFVSPDRIIHCNYTSNGISETQASGRMGDASGLPVYFYRLKESTQANHKMISLKSAVSGYFTAEDALKNKQVKTTVKPGTYYIFNTVKNAVNVTSQEGTPGTWILAPTSDGSAKFNVGQTVNLVKKATHYQTGQKIPEWVKNKKYTVTQHKSVNQSLSKHAYLLKEIMSWVLEQDLS</sequence>
<feature type="domain" description="NlpC/P60" evidence="5">
    <location>
        <begin position="1"/>
        <end position="144"/>
    </location>
</feature>
<comment type="similarity">
    <text evidence="1">Belongs to the peptidase C40 family.</text>
</comment>
<dbReference type="EMBL" id="NGLE01000004">
    <property type="protein sequence ID" value="OTO05527.1"/>
    <property type="molecule type" value="Genomic_DNA"/>
</dbReference>
<keyword evidence="8" id="KW-1185">Reference proteome</keyword>
<dbReference type="InterPro" id="IPR008044">
    <property type="entry name" value="Phage_lysin"/>
</dbReference>
<comment type="caution">
    <text evidence="7">The sequence shown here is derived from an EMBL/GenBank/DDBJ whole genome shotgun (WGS) entry which is preliminary data.</text>
</comment>
<dbReference type="SUPFAM" id="SSF54001">
    <property type="entry name" value="Cysteine proteinases"/>
    <property type="match status" value="1"/>
</dbReference>
<dbReference type="OrthoDB" id="2139777at2"/>
<keyword evidence="3" id="KW-0378">Hydrolase</keyword>
<reference evidence="7" key="1">
    <citation type="submission" date="2017-05" db="EMBL/GenBank/DDBJ databases">
        <title>The Genome Sequence of Enterococcus sp. 4G2_DIV0659.</title>
        <authorList>
            <consortium name="The Broad Institute Genomics Platform"/>
            <consortium name="The Broad Institute Genomic Center for Infectious Diseases"/>
            <person name="Earl A."/>
            <person name="Manson A."/>
            <person name="Schwartman J."/>
            <person name="Gilmore M."/>
            <person name="Abouelleil A."/>
            <person name="Cao P."/>
            <person name="Chapman S."/>
            <person name="Cusick C."/>
            <person name="Shea T."/>
            <person name="Young S."/>
            <person name="Neafsey D."/>
            <person name="Nusbaum C."/>
            <person name="Birren B."/>
        </authorList>
    </citation>
    <scope>NUCLEOTIDE SEQUENCE [LARGE SCALE GENOMIC DNA]</scope>
    <source>
        <strain evidence="7">4G2_DIV0659</strain>
    </source>
</reference>
<dbReference type="PROSITE" id="PS51935">
    <property type="entry name" value="NLPC_P60"/>
    <property type="match status" value="1"/>
</dbReference>
<dbReference type="Gene3D" id="3.90.1720.10">
    <property type="entry name" value="endopeptidase domain like (from Nostoc punctiforme)"/>
    <property type="match status" value="1"/>
</dbReference>
<organism evidence="7">
    <name type="scientific">Candidatus Enterococcus mansonii</name>
    <dbReference type="NCBI Taxonomy" id="1834181"/>
    <lineage>
        <taxon>Bacteria</taxon>
        <taxon>Bacillati</taxon>
        <taxon>Bacillota</taxon>
        <taxon>Bacilli</taxon>
        <taxon>Lactobacillales</taxon>
        <taxon>Enterococcaceae</taxon>
        <taxon>Enterococcus</taxon>
    </lineage>
</organism>
<evidence type="ECO:0000313" key="7">
    <source>
        <dbReference type="EMBL" id="OTO05527.1"/>
    </source>
</evidence>
<dbReference type="GO" id="GO:0008234">
    <property type="term" value="F:cysteine-type peptidase activity"/>
    <property type="evidence" value="ECO:0007669"/>
    <property type="project" value="UniProtKB-KW"/>
</dbReference>
<evidence type="ECO:0000259" key="5">
    <source>
        <dbReference type="PROSITE" id="PS51935"/>
    </source>
</evidence>
<keyword evidence="2" id="KW-0645">Protease</keyword>
<protein>
    <recommendedName>
        <fullName evidence="5">NlpC/P60 domain-containing protein</fullName>
    </recommendedName>
</protein>
<evidence type="ECO:0000256" key="1">
    <source>
        <dbReference type="ARBA" id="ARBA00007074"/>
    </source>
</evidence>
<keyword evidence="4" id="KW-0788">Thiol protease</keyword>
<dbReference type="InterPro" id="IPR000064">
    <property type="entry name" value="NLP_P60_dom"/>
</dbReference>
<evidence type="ECO:0000256" key="3">
    <source>
        <dbReference type="ARBA" id="ARBA00022801"/>
    </source>
</evidence>
<evidence type="ECO:0000256" key="2">
    <source>
        <dbReference type="ARBA" id="ARBA00022670"/>
    </source>
</evidence>
<dbReference type="STRING" id="1834181.A5880_002700"/>
<dbReference type="EMBL" id="NGLE02000001">
    <property type="protein sequence ID" value="MEI5992885.1"/>
    <property type="molecule type" value="Genomic_DNA"/>
</dbReference>